<dbReference type="Gene3D" id="3.30.710.10">
    <property type="entry name" value="Potassium Channel Kv1.1, Chain A"/>
    <property type="match status" value="1"/>
</dbReference>
<sequence length="310" mass="35119">MSWDPNFIEVDPSGDLTVKVVEYNYDMTSADGGHPILQKAQLKAQLKVRRQVLVESSKVFKAMLTGSFAEATRDEIVLEEDTVASMELWFLAIHGKLETISSDFPIKEIWEAIAVGQKYNLAARNLAPCFCLYHGDNIGIEQLNAIRGSVRRKIIGGLFNPLMDMRNCKCQKNKDAVCSYLDGIFLTNIWPLENNGRKSNEEIIDGPGIVDWKCKLEAGACSACTSKLEGQHIKSLCGEVGDYWQGLCLDCMNITRPKTGNIHSDYWLHNELRKWDSKCRITHGRNTWYLSFMGRAETMSSYLHEQILNR</sequence>
<keyword evidence="2" id="KW-1185">Reference proteome</keyword>
<organism evidence="1 2">
    <name type="scientific">Coleophoma crateriformis</name>
    <dbReference type="NCBI Taxonomy" id="565419"/>
    <lineage>
        <taxon>Eukaryota</taxon>
        <taxon>Fungi</taxon>
        <taxon>Dikarya</taxon>
        <taxon>Ascomycota</taxon>
        <taxon>Pezizomycotina</taxon>
        <taxon>Leotiomycetes</taxon>
        <taxon>Helotiales</taxon>
        <taxon>Dermateaceae</taxon>
        <taxon>Coleophoma</taxon>
    </lineage>
</organism>
<proteinExistence type="predicted"/>
<dbReference type="OrthoDB" id="268428at2759"/>
<evidence type="ECO:0000313" key="1">
    <source>
        <dbReference type="EMBL" id="RDW95219.1"/>
    </source>
</evidence>
<evidence type="ECO:0008006" key="3">
    <source>
        <dbReference type="Google" id="ProtNLM"/>
    </source>
</evidence>
<accession>A0A3D8T9G5</accession>
<evidence type="ECO:0000313" key="2">
    <source>
        <dbReference type="Proteomes" id="UP000256328"/>
    </source>
</evidence>
<dbReference type="EMBL" id="PDLN01000001">
    <property type="protein sequence ID" value="RDW95219.1"/>
    <property type="molecule type" value="Genomic_DNA"/>
</dbReference>
<protein>
    <recommendedName>
        <fullName evidence="3">BTB domain-containing protein</fullName>
    </recommendedName>
</protein>
<gene>
    <name evidence="1" type="ORF">BP5796_00982</name>
</gene>
<dbReference type="Proteomes" id="UP000256328">
    <property type="component" value="Unassembled WGS sequence"/>
</dbReference>
<dbReference type="AlphaFoldDB" id="A0A3D8T9G5"/>
<dbReference type="InterPro" id="IPR011333">
    <property type="entry name" value="SKP1/BTB/POZ_sf"/>
</dbReference>
<name>A0A3D8T9G5_9HELO</name>
<comment type="caution">
    <text evidence="1">The sequence shown here is derived from an EMBL/GenBank/DDBJ whole genome shotgun (WGS) entry which is preliminary data.</text>
</comment>
<reference evidence="1 2" key="1">
    <citation type="journal article" date="2018" name="IMA Fungus">
        <title>IMA Genome-F 9: Draft genome sequence of Annulohypoxylon stygium, Aspergillus mulundensis, Berkeleyomyces basicola (syn. Thielaviopsis basicola), Ceratocystis smalleyi, two Cercospora beticola strains, Coleophoma cylindrospora, Fusarium fracticaudum, Phialophora cf. hyalina, and Morchella septimelata.</title>
        <authorList>
            <person name="Wingfield B.D."/>
            <person name="Bills G.F."/>
            <person name="Dong Y."/>
            <person name="Huang W."/>
            <person name="Nel W.J."/>
            <person name="Swalarsk-Parry B.S."/>
            <person name="Vaghefi N."/>
            <person name="Wilken P.M."/>
            <person name="An Z."/>
            <person name="de Beer Z.W."/>
            <person name="De Vos L."/>
            <person name="Chen L."/>
            <person name="Duong T.A."/>
            <person name="Gao Y."/>
            <person name="Hammerbacher A."/>
            <person name="Kikkert J.R."/>
            <person name="Li Y."/>
            <person name="Li H."/>
            <person name="Li K."/>
            <person name="Li Q."/>
            <person name="Liu X."/>
            <person name="Ma X."/>
            <person name="Naidoo K."/>
            <person name="Pethybridge S.J."/>
            <person name="Sun J."/>
            <person name="Steenkamp E.T."/>
            <person name="van der Nest M.A."/>
            <person name="van Wyk S."/>
            <person name="Wingfield M.J."/>
            <person name="Xiong C."/>
            <person name="Yue Q."/>
            <person name="Zhang X."/>
        </authorList>
    </citation>
    <scope>NUCLEOTIDE SEQUENCE [LARGE SCALE GENOMIC DNA]</scope>
    <source>
        <strain evidence="1 2">BP5796</strain>
    </source>
</reference>